<feature type="domain" description="Homeobox" evidence="5">
    <location>
        <begin position="87"/>
        <end position="150"/>
    </location>
</feature>
<dbReference type="PROSITE" id="PS50071">
    <property type="entry name" value="HOMEOBOX_2"/>
    <property type="match status" value="1"/>
</dbReference>
<evidence type="ECO:0000313" key="6">
    <source>
        <dbReference type="EnsemblMetazoa" id="G4141.2:cds"/>
    </source>
</evidence>
<dbReference type="InterPro" id="IPR009057">
    <property type="entry name" value="Homeodomain-like_sf"/>
</dbReference>
<accession>A0A8W8N345</accession>
<dbReference type="Gene3D" id="1.10.10.60">
    <property type="entry name" value="Homeodomain-like"/>
    <property type="match status" value="1"/>
</dbReference>
<name>A0A8W8N345_MAGGI</name>
<evidence type="ECO:0000256" key="4">
    <source>
        <dbReference type="PROSITE-ProRule" id="PRU00108"/>
    </source>
</evidence>
<evidence type="ECO:0000256" key="1">
    <source>
        <dbReference type="ARBA" id="ARBA00023125"/>
    </source>
</evidence>
<keyword evidence="7" id="KW-1185">Reference proteome</keyword>
<dbReference type="InterPro" id="IPR050224">
    <property type="entry name" value="TALE_homeobox"/>
</dbReference>
<protein>
    <recommendedName>
        <fullName evidence="5">Homeobox domain-containing protein</fullName>
    </recommendedName>
</protein>
<dbReference type="PANTHER" id="PTHR11850">
    <property type="entry name" value="HOMEOBOX PROTEIN TRANSCRIPTION FACTORS"/>
    <property type="match status" value="1"/>
</dbReference>
<dbReference type="EnsemblMetazoa" id="G4141.5">
    <property type="protein sequence ID" value="G4141.5:cds"/>
    <property type="gene ID" value="G4141"/>
</dbReference>
<dbReference type="InterPro" id="IPR001356">
    <property type="entry name" value="HD"/>
</dbReference>
<dbReference type="Pfam" id="PF05920">
    <property type="entry name" value="Homeobox_KN"/>
    <property type="match status" value="1"/>
</dbReference>
<sequence>MKKLKELEKTDLEKSRQLMEFYQYQITFVEKHHKEKLESSTACSMDSNGMDDIEGQFLQIINQVLERIQVIQDDSQARSEGGLDSCCGEARKTRLLPKRSVKILDGWFTDNISNPYPSRDQTIRLALDCGLTVEQVRKWFANKRNRSRNNRNQYFK</sequence>
<evidence type="ECO:0000256" key="3">
    <source>
        <dbReference type="ARBA" id="ARBA00023242"/>
    </source>
</evidence>
<dbReference type="Proteomes" id="UP000005408">
    <property type="component" value="Unassembled WGS sequence"/>
</dbReference>
<dbReference type="InterPro" id="IPR008422">
    <property type="entry name" value="KN_HD"/>
</dbReference>
<dbReference type="EnsemblMetazoa" id="G4141.4">
    <property type="protein sequence ID" value="G4141.4:cds"/>
    <property type="gene ID" value="G4141"/>
</dbReference>
<dbReference type="EnsemblMetazoa" id="G4141.3">
    <property type="protein sequence ID" value="G4141.3:cds"/>
    <property type="gene ID" value="G4141"/>
</dbReference>
<dbReference type="GO" id="GO:0003677">
    <property type="term" value="F:DNA binding"/>
    <property type="evidence" value="ECO:0007669"/>
    <property type="project" value="UniProtKB-UniRule"/>
</dbReference>
<dbReference type="CDD" id="cd00086">
    <property type="entry name" value="homeodomain"/>
    <property type="match status" value="1"/>
</dbReference>
<keyword evidence="3 4" id="KW-0539">Nucleus</keyword>
<dbReference type="SUPFAM" id="SSF46689">
    <property type="entry name" value="Homeodomain-like"/>
    <property type="match status" value="1"/>
</dbReference>
<dbReference type="InterPro" id="IPR017970">
    <property type="entry name" value="Homeobox_CS"/>
</dbReference>
<evidence type="ECO:0000256" key="2">
    <source>
        <dbReference type="ARBA" id="ARBA00023155"/>
    </source>
</evidence>
<dbReference type="PROSITE" id="PS00027">
    <property type="entry name" value="HOMEOBOX_1"/>
    <property type="match status" value="1"/>
</dbReference>
<feature type="DNA-binding region" description="Homeobox" evidence="4">
    <location>
        <begin position="89"/>
        <end position="151"/>
    </location>
</feature>
<keyword evidence="2 4" id="KW-0371">Homeobox</keyword>
<organism evidence="6 7">
    <name type="scientific">Magallana gigas</name>
    <name type="common">Pacific oyster</name>
    <name type="synonym">Crassostrea gigas</name>
    <dbReference type="NCBI Taxonomy" id="29159"/>
    <lineage>
        <taxon>Eukaryota</taxon>
        <taxon>Metazoa</taxon>
        <taxon>Spiralia</taxon>
        <taxon>Lophotrochozoa</taxon>
        <taxon>Mollusca</taxon>
        <taxon>Bivalvia</taxon>
        <taxon>Autobranchia</taxon>
        <taxon>Pteriomorphia</taxon>
        <taxon>Ostreida</taxon>
        <taxon>Ostreoidea</taxon>
        <taxon>Ostreidae</taxon>
        <taxon>Magallana</taxon>
    </lineage>
</organism>
<evidence type="ECO:0000259" key="5">
    <source>
        <dbReference type="PROSITE" id="PS50071"/>
    </source>
</evidence>
<dbReference type="AlphaFoldDB" id="A0A8W8N345"/>
<reference evidence="6" key="1">
    <citation type="submission" date="2022-08" db="UniProtKB">
        <authorList>
            <consortium name="EnsemblMetazoa"/>
        </authorList>
    </citation>
    <scope>IDENTIFICATION</scope>
    <source>
        <strain evidence="6">05x7-T-G4-1.051#20</strain>
    </source>
</reference>
<proteinExistence type="predicted"/>
<dbReference type="GO" id="GO:0005634">
    <property type="term" value="C:nucleus"/>
    <property type="evidence" value="ECO:0007669"/>
    <property type="project" value="UniProtKB-SubCell"/>
</dbReference>
<evidence type="ECO:0000313" key="7">
    <source>
        <dbReference type="Proteomes" id="UP000005408"/>
    </source>
</evidence>
<dbReference type="EnsemblMetazoa" id="G4141.2">
    <property type="protein sequence ID" value="G4141.2:cds"/>
    <property type="gene ID" value="G4141"/>
</dbReference>
<keyword evidence="1 4" id="KW-0238">DNA-binding</keyword>
<dbReference type="GO" id="GO:0000981">
    <property type="term" value="F:DNA-binding transcription factor activity, RNA polymerase II-specific"/>
    <property type="evidence" value="ECO:0007669"/>
    <property type="project" value="InterPro"/>
</dbReference>
<dbReference type="SMART" id="SM00389">
    <property type="entry name" value="HOX"/>
    <property type="match status" value="1"/>
</dbReference>
<comment type="subcellular location">
    <subcellularLocation>
        <location evidence="4">Nucleus</location>
    </subcellularLocation>
</comment>
<dbReference type="EnsemblMetazoa" id="G4141.1">
    <property type="protein sequence ID" value="G4141.1:cds"/>
    <property type="gene ID" value="G4141"/>
</dbReference>